<evidence type="ECO:0000256" key="6">
    <source>
        <dbReference type="PIRNR" id="PIRNR002756"/>
    </source>
</evidence>
<sequence length="357" mass="38568">MSKATTTFVLASMAAFFVGCSSESTTSTEFPENGTLADNTETIKLTGSGASFPYPLYDRWFKDYSANTDGVRIDYQAKGSGAGIKDFINGTTDFGASDAAMNDEEIAQVDKGVQLLPMTAGEVVLAYNLAGVNELKLSREAYVGILLGKITNWQDPAIVKTNADIDLPDLDITVARRADSSGTTFVFTQHLSAISEDWKNGPGTGKTVVWPNSDKFIAAPKNDGVTATIKQTPGAIGYIEYGYAKLTKIPMVSLENRSGKFVQPSLASGQAALANVEMPVNLRAWLPDPEGEDAYPIVSYTWLLCYKNYDDPKKAEALKGAIRYCLTEGQKISDEMGYVPLPQTVVEKVTAALENIR</sequence>
<evidence type="ECO:0000256" key="7">
    <source>
        <dbReference type="SAM" id="SignalP"/>
    </source>
</evidence>
<proteinExistence type="inferred from homology"/>
<evidence type="ECO:0000256" key="2">
    <source>
        <dbReference type="ARBA" id="ARBA00008725"/>
    </source>
</evidence>
<feature type="domain" description="PBP" evidence="8">
    <location>
        <begin position="41"/>
        <end position="324"/>
    </location>
</feature>
<organism evidence="9 10">
    <name type="scientific">Aporhodopirellula aestuarii</name>
    <dbReference type="NCBI Taxonomy" id="2950107"/>
    <lineage>
        <taxon>Bacteria</taxon>
        <taxon>Pseudomonadati</taxon>
        <taxon>Planctomycetota</taxon>
        <taxon>Planctomycetia</taxon>
        <taxon>Pirellulales</taxon>
        <taxon>Pirellulaceae</taxon>
        <taxon>Aporhodopirellula</taxon>
    </lineage>
</organism>
<evidence type="ECO:0000313" key="10">
    <source>
        <dbReference type="Proteomes" id="UP001202961"/>
    </source>
</evidence>
<comment type="similarity">
    <text evidence="2 6">Belongs to the PstS family.</text>
</comment>
<comment type="subunit">
    <text evidence="3">The complex is composed of two ATP-binding proteins (PstB), two transmembrane proteins (PstC and PstA) and a solute-binding protein (PstS).</text>
</comment>
<feature type="signal peptide" evidence="7">
    <location>
        <begin position="1"/>
        <end position="21"/>
    </location>
</feature>
<dbReference type="InterPro" id="IPR050962">
    <property type="entry name" value="Phosphate-bind_PstS"/>
</dbReference>
<keyword evidence="7" id="KW-0732">Signal</keyword>
<dbReference type="PANTHER" id="PTHR42996">
    <property type="entry name" value="PHOSPHATE-BINDING PROTEIN PSTS"/>
    <property type="match status" value="1"/>
</dbReference>
<dbReference type="SUPFAM" id="SSF53850">
    <property type="entry name" value="Periplasmic binding protein-like II"/>
    <property type="match status" value="1"/>
</dbReference>
<evidence type="ECO:0000256" key="4">
    <source>
        <dbReference type="ARBA" id="ARBA00022448"/>
    </source>
</evidence>
<dbReference type="NCBIfam" id="TIGR00975">
    <property type="entry name" value="3a0107s03"/>
    <property type="match status" value="1"/>
</dbReference>
<keyword evidence="10" id="KW-1185">Reference proteome</keyword>
<accession>A0ABT0UBE6</accession>
<evidence type="ECO:0000256" key="5">
    <source>
        <dbReference type="ARBA" id="ARBA00022592"/>
    </source>
</evidence>
<dbReference type="PANTHER" id="PTHR42996:SF1">
    <property type="entry name" value="PHOSPHATE-BINDING PROTEIN PSTS"/>
    <property type="match status" value="1"/>
</dbReference>
<dbReference type="EMBL" id="JAMQBK010000082">
    <property type="protein sequence ID" value="MCM2374235.1"/>
    <property type="molecule type" value="Genomic_DNA"/>
</dbReference>
<gene>
    <name evidence="9" type="primary">pstS</name>
    <name evidence="9" type="ORF">NB063_26765</name>
</gene>
<evidence type="ECO:0000259" key="8">
    <source>
        <dbReference type="Pfam" id="PF12849"/>
    </source>
</evidence>
<dbReference type="InterPro" id="IPR024370">
    <property type="entry name" value="PBP_domain"/>
</dbReference>
<comment type="caution">
    <text evidence="9">The sequence shown here is derived from an EMBL/GenBank/DDBJ whole genome shotgun (WGS) entry which is preliminary data.</text>
</comment>
<evidence type="ECO:0000256" key="1">
    <source>
        <dbReference type="ARBA" id="ARBA00002841"/>
    </source>
</evidence>
<dbReference type="CDD" id="cd13565">
    <property type="entry name" value="PBP2_PstS"/>
    <property type="match status" value="1"/>
</dbReference>
<evidence type="ECO:0000256" key="3">
    <source>
        <dbReference type="ARBA" id="ARBA00011529"/>
    </source>
</evidence>
<keyword evidence="5 6" id="KW-0592">Phosphate transport</keyword>
<reference evidence="9 10" key="1">
    <citation type="journal article" date="2022" name="Syst. Appl. Microbiol.">
        <title>Rhodopirellula aestuarii sp. nov., a novel member of the genus Rhodopirellula isolated from brackish sediments collected in the Tagus River estuary, Portugal.</title>
        <authorList>
            <person name="Vitorino I.R."/>
            <person name="Klimek D."/>
            <person name="Calusinska M."/>
            <person name="Lobo-da-Cunha A."/>
            <person name="Vasconcelos V."/>
            <person name="Lage O.M."/>
        </authorList>
    </citation>
    <scope>NUCLEOTIDE SEQUENCE [LARGE SCALE GENOMIC DNA]</scope>
    <source>
        <strain evidence="9 10">ICT_H3.1</strain>
    </source>
</reference>
<dbReference type="Pfam" id="PF12849">
    <property type="entry name" value="PBP_like_2"/>
    <property type="match status" value="1"/>
</dbReference>
<dbReference type="InterPro" id="IPR005673">
    <property type="entry name" value="ABC_phos-bd_PstS"/>
</dbReference>
<keyword evidence="4 6" id="KW-0813">Transport</keyword>
<feature type="chain" id="PRO_5045800740" description="Phosphate-binding protein" evidence="7">
    <location>
        <begin position="22"/>
        <end position="357"/>
    </location>
</feature>
<protein>
    <recommendedName>
        <fullName evidence="6">Phosphate-binding protein</fullName>
    </recommendedName>
</protein>
<dbReference type="PROSITE" id="PS51257">
    <property type="entry name" value="PROKAR_LIPOPROTEIN"/>
    <property type="match status" value="1"/>
</dbReference>
<dbReference type="Gene3D" id="3.40.190.10">
    <property type="entry name" value="Periplasmic binding protein-like II"/>
    <property type="match status" value="2"/>
</dbReference>
<comment type="function">
    <text evidence="1">Part of the ABC transporter complex PstSACB involved in phosphate import.</text>
</comment>
<evidence type="ECO:0000313" key="9">
    <source>
        <dbReference type="EMBL" id="MCM2374235.1"/>
    </source>
</evidence>
<dbReference type="RefSeq" id="WP_250932126.1">
    <property type="nucleotide sequence ID" value="NZ_JAMQBK010000082.1"/>
</dbReference>
<dbReference type="Proteomes" id="UP001202961">
    <property type="component" value="Unassembled WGS sequence"/>
</dbReference>
<dbReference type="PIRSF" id="PIRSF002756">
    <property type="entry name" value="PstS"/>
    <property type="match status" value="1"/>
</dbReference>
<name>A0ABT0UBE6_9BACT</name>